<organism evidence="2 3">
    <name type="scientific">Symbiodinium microadriaticum</name>
    <name type="common">Dinoflagellate</name>
    <name type="synonym">Zooxanthella microadriatica</name>
    <dbReference type="NCBI Taxonomy" id="2951"/>
    <lineage>
        <taxon>Eukaryota</taxon>
        <taxon>Sar</taxon>
        <taxon>Alveolata</taxon>
        <taxon>Dinophyceae</taxon>
        <taxon>Suessiales</taxon>
        <taxon>Symbiodiniaceae</taxon>
        <taxon>Symbiodinium</taxon>
    </lineage>
</organism>
<gene>
    <name evidence="2" type="ORF">AK812_SmicGene12657</name>
</gene>
<comment type="caution">
    <text evidence="2">The sequence shown here is derived from an EMBL/GenBank/DDBJ whole genome shotgun (WGS) entry which is preliminary data.</text>
</comment>
<proteinExistence type="predicted"/>
<keyword evidence="3" id="KW-1185">Reference proteome</keyword>
<protein>
    <submittedName>
        <fullName evidence="2">Uncharacterized protein</fullName>
    </submittedName>
</protein>
<dbReference type="AlphaFoldDB" id="A0A1Q9EA05"/>
<evidence type="ECO:0000313" key="2">
    <source>
        <dbReference type="EMBL" id="OLQ04256.1"/>
    </source>
</evidence>
<feature type="region of interest" description="Disordered" evidence="1">
    <location>
        <begin position="67"/>
        <end position="97"/>
    </location>
</feature>
<feature type="compositionally biased region" description="Polar residues" evidence="1">
    <location>
        <begin position="67"/>
        <end position="78"/>
    </location>
</feature>
<feature type="region of interest" description="Disordered" evidence="1">
    <location>
        <begin position="207"/>
        <end position="228"/>
    </location>
</feature>
<dbReference type="EMBL" id="LSRX01000214">
    <property type="protein sequence ID" value="OLQ04256.1"/>
    <property type="molecule type" value="Genomic_DNA"/>
</dbReference>
<evidence type="ECO:0000313" key="3">
    <source>
        <dbReference type="Proteomes" id="UP000186817"/>
    </source>
</evidence>
<name>A0A1Q9EA05_SYMMI</name>
<evidence type="ECO:0000256" key="1">
    <source>
        <dbReference type="SAM" id="MobiDB-lite"/>
    </source>
</evidence>
<dbReference type="Proteomes" id="UP000186817">
    <property type="component" value="Unassembled WGS sequence"/>
</dbReference>
<dbReference type="OrthoDB" id="441597at2759"/>
<sequence>MPPAQTSCIWSLHRALHTTEEWSQSAWLNMPDTLSLPFIPKGASHQAFSPDVSPVGTNMLLNKRSRSFQGLPSDSTDATKAPSPLKKEEPADSSPMGTALRAIRRAGAFGGAEKAQAASARAAVRFGAAGDEAIESDDSPLDSAMRAIRRARAFGGAELAQAASARAAARLGVSNEAVDESDEDSPMGSTLRAVRRARAFGGVGAEAQPVAAQSEPCGTLGEDEAGDMSPLDTAMRAIRRARAFGGPEAASGAIAHAEQLLQGVAA</sequence>
<accession>A0A1Q9EA05</accession>
<reference evidence="2 3" key="1">
    <citation type="submission" date="2016-02" db="EMBL/GenBank/DDBJ databases">
        <title>Genome analysis of coral dinoflagellate symbionts highlights evolutionary adaptations to a symbiotic lifestyle.</title>
        <authorList>
            <person name="Aranda M."/>
            <person name="Li Y."/>
            <person name="Liew Y.J."/>
            <person name="Baumgarten S."/>
            <person name="Simakov O."/>
            <person name="Wilson M."/>
            <person name="Piel J."/>
            <person name="Ashoor H."/>
            <person name="Bougouffa S."/>
            <person name="Bajic V.B."/>
            <person name="Ryu T."/>
            <person name="Ravasi T."/>
            <person name="Bayer T."/>
            <person name="Micklem G."/>
            <person name="Kim H."/>
            <person name="Bhak J."/>
            <person name="Lajeunesse T.C."/>
            <person name="Voolstra C.R."/>
        </authorList>
    </citation>
    <scope>NUCLEOTIDE SEQUENCE [LARGE SCALE GENOMIC DNA]</scope>
    <source>
        <strain evidence="2 3">CCMP2467</strain>
    </source>
</reference>